<dbReference type="Proteomes" id="UP000617340">
    <property type="component" value="Unassembled WGS sequence"/>
</dbReference>
<dbReference type="SUPFAM" id="SSF53901">
    <property type="entry name" value="Thiolase-like"/>
    <property type="match status" value="1"/>
</dbReference>
<dbReference type="InterPro" id="IPR016039">
    <property type="entry name" value="Thiolase-like"/>
</dbReference>
<dbReference type="GO" id="GO:0006633">
    <property type="term" value="P:fatty acid biosynthetic process"/>
    <property type="evidence" value="ECO:0007669"/>
    <property type="project" value="TreeGrafter"/>
</dbReference>
<proteinExistence type="predicted"/>
<evidence type="ECO:0000313" key="2">
    <source>
        <dbReference type="EMBL" id="KAF7409567.1"/>
    </source>
</evidence>
<protein>
    <recommendedName>
        <fullName evidence="1">Fatty acid synthase pseudo-KR domain-containing protein</fullName>
    </recommendedName>
</protein>
<sequence length="367" mass="40850">MGLLNQDGRCKVFDEDVNGYIRIEGVSVAFLQKAKTAKRIYATIIHAKTNCDGYKEEGITFPSNKMQSTKVLNNGLPADDDLPRLVTVSGHTAKAVILICQAIMKIPIFAKSIEKYNAILKSHKLNIYEILTEKGKNMLDNILYLSVGIATVQVISVHIQLLKRFETGPLGFINCLQKKHGGNIFRTVSIQDLKAPKFSLKIPFYSEQLETDLVTNVLRPGNIWRSYRHQLLPPRDPKLSYHAIINQGVRGDLSTIRWIEGCITKDYQNENLVSIHYASLNFKDMLLSTGKIAPEEGSRKDVDCVIGYEYSGKSISGHRIMGVNCNSMEHAATVPFVYCTCIAAPYINGEMQKGDKILIHAGFGGIG</sequence>
<dbReference type="InterPro" id="IPR011032">
    <property type="entry name" value="GroES-like_sf"/>
</dbReference>
<reference evidence="2" key="1">
    <citation type="journal article" date="2020" name="G3 (Bethesda)">
        <title>High-Quality Assemblies for Three Invasive Social Wasps from the &lt;i&gt;Vespula&lt;/i&gt; Genus.</title>
        <authorList>
            <person name="Harrop T.W.R."/>
            <person name="Guhlin J."/>
            <person name="McLaughlin G.M."/>
            <person name="Permina E."/>
            <person name="Stockwell P."/>
            <person name="Gilligan J."/>
            <person name="Le Lec M.F."/>
            <person name="Gruber M.A.M."/>
            <person name="Quinn O."/>
            <person name="Lovegrove M."/>
            <person name="Duncan E.J."/>
            <person name="Remnant E.J."/>
            <person name="Van Eeckhoven J."/>
            <person name="Graham B."/>
            <person name="Knapp R.A."/>
            <person name="Langford K.W."/>
            <person name="Kronenberg Z."/>
            <person name="Press M.O."/>
            <person name="Eacker S.M."/>
            <person name="Wilson-Rankin E.E."/>
            <person name="Purcell J."/>
            <person name="Lester P.J."/>
            <person name="Dearden P.K."/>
        </authorList>
    </citation>
    <scope>NUCLEOTIDE SEQUENCE</scope>
    <source>
        <strain evidence="2">Linc-1</strain>
    </source>
</reference>
<keyword evidence="3" id="KW-1185">Reference proteome</keyword>
<dbReference type="EMBL" id="JACSDZ010000003">
    <property type="protein sequence ID" value="KAF7409567.1"/>
    <property type="molecule type" value="Genomic_DNA"/>
</dbReference>
<dbReference type="AlphaFoldDB" id="A0A834KMZ4"/>
<dbReference type="PANTHER" id="PTHR43775">
    <property type="entry name" value="FATTY ACID SYNTHASE"/>
    <property type="match status" value="1"/>
</dbReference>
<dbReference type="Pfam" id="PF21149">
    <property type="entry name" value="FAS_pseudo-KR"/>
    <property type="match status" value="1"/>
</dbReference>
<dbReference type="Gene3D" id="3.40.47.10">
    <property type="match status" value="1"/>
</dbReference>
<dbReference type="Gene3D" id="3.90.180.10">
    <property type="entry name" value="Medium-chain alcohol dehydrogenases, catalytic domain"/>
    <property type="match status" value="2"/>
</dbReference>
<dbReference type="PANTHER" id="PTHR43775:SF23">
    <property type="entry name" value="FATTY ACID SYNTHASE 3"/>
    <property type="match status" value="1"/>
</dbReference>
<evidence type="ECO:0000259" key="1">
    <source>
        <dbReference type="Pfam" id="PF21149"/>
    </source>
</evidence>
<name>A0A834KMZ4_VESGE</name>
<dbReference type="Gene3D" id="3.40.50.720">
    <property type="entry name" value="NAD(P)-binding Rossmann-like Domain"/>
    <property type="match status" value="1"/>
</dbReference>
<dbReference type="InterPro" id="IPR049391">
    <property type="entry name" value="FAS_pseudo-KR"/>
</dbReference>
<dbReference type="GO" id="GO:0004312">
    <property type="term" value="F:fatty acid synthase activity"/>
    <property type="evidence" value="ECO:0007669"/>
    <property type="project" value="TreeGrafter"/>
</dbReference>
<dbReference type="InterPro" id="IPR050091">
    <property type="entry name" value="PKS_NRPS_Biosynth_Enz"/>
</dbReference>
<accession>A0A834KMZ4</accession>
<comment type="caution">
    <text evidence="2">The sequence shown here is derived from an EMBL/GenBank/DDBJ whole genome shotgun (WGS) entry which is preliminary data.</text>
</comment>
<dbReference type="SUPFAM" id="SSF50129">
    <property type="entry name" value="GroES-like"/>
    <property type="match status" value="1"/>
</dbReference>
<organism evidence="2 3">
    <name type="scientific">Vespula germanica</name>
    <name type="common">German yellow jacket</name>
    <name type="synonym">Paravespula germanica</name>
    <dbReference type="NCBI Taxonomy" id="30212"/>
    <lineage>
        <taxon>Eukaryota</taxon>
        <taxon>Metazoa</taxon>
        <taxon>Ecdysozoa</taxon>
        <taxon>Arthropoda</taxon>
        <taxon>Hexapoda</taxon>
        <taxon>Insecta</taxon>
        <taxon>Pterygota</taxon>
        <taxon>Neoptera</taxon>
        <taxon>Endopterygota</taxon>
        <taxon>Hymenoptera</taxon>
        <taxon>Apocrita</taxon>
        <taxon>Aculeata</taxon>
        <taxon>Vespoidea</taxon>
        <taxon>Vespidae</taxon>
        <taxon>Vespinae</taxon>
        <taxon>Vespula</taxon>
    </lineage>
</organism>
<feature type="domain" description="Fatty acid synthase pseudo-KR" evidence="1">
    <location>
        <begin position="161"/>
        <end position="232"/>
    </location>
</feature>
<evidence type="ECO:0000313" key="3">
    <source>
        <dbReference type="Proteomes" id="UP000617340"/>
    </source>
</evidence>
<gene>
    <name evidence="2" type="ORF">HZH68_003948</name>
</gene>